<feature type="region of interest" description="Disordered" evidence="1">
    <location>
        <begin position="48"/>
        <end position="84"/>
    </location>
</feature>
<dbReference type="EMBL" id="JALKFT010000026">
    <property type="protein sequence ID" value="MCK9878110.1"/>
    <property type="molecule type" value="Genomic_DNA"/>
</dbReference>
<comment type="caution">
    <text evidence="2">The sequence shown here is derived from an EMBL/GenBank/DDBJ whole genome shotgun (WGS) entry which is preliminary data.</text>
</comment>
<organism evidence="2 3">
    <name type="scientific">Frankia umida</name>
    <dbReference type="NCBI Taxonomy" id="573489"/>
    <lineage>
        <taxon>Bacteria</taxon>
        <taxon>Bacillati</taxon>
        <taxon>Actinomycetota</taxon>
        <taxon>Actinomycetes</taxon>
        <taxon>Frankiales</taxon>
        <taxon>Frankiaceae</taxon>
        <taxon>Frankia</taxon>
    </lineage>
</organism>
<reference evidence="2 3" key="1">
    <citation type="submission" date="2022-04" db="EMBL/GenBank/DDBJ databases">
        <title>Genome diversity in the genus Frankia.</title>
        <authorList>
            <person name="Carlos-Shanley C."/>
            <person name="Hahn D."/>
        </authorList>
    </citation>
    <scope>NUCLEOTIDE SEQUENCE [LARGE SCALE GENOMIC DNA]</scope>
    <source>
        <strain evidence="2 3">Ag45/Mut15</strain>
    </source>
</reference>
<accession>A0ABT0K2W8</accession>
<gene>
    <name evidence="2" type="ORF">MXD59_20450</name>
</gene>
<evidence type="ECO:0000313" key="2">
    <source>
        <dbReference type="EMBL" id="MCK9878110.1"/>
    </source>
</evidence>
<dbReference type="Proteomes" id="UP001201873">
    <property type="component" value="Unassembled WGS sequence"/>
</dbReference>
<evidence type="ECO:0000313" key="3">
    <source>
        <dbReference type="Proteomes" id="UP001201873"/>
    </source>
</evidence>
<proteinExistence type="predicted"/>
<evidence type="ECO:0000256" key="1">
    <source>
        <dbReference type="SAM" id="MobiDB-lite"/>
    </source>
</evidence>
<keyword evidence="3" id="KW-1185">Reference proteome</keyword>
<name>A0ABT0K2W8_9ACTN</name>
<feature type="non-terminal residue" evidence="2">
    <location>
        <position position="84"/>
    </location>
</feature>
<feature type="compositionally biased region" description="Basic and acidic residues" evidence="1">
    <location>
        <begin position="74"/>
        <end position="84"/>
    </location>
</feature>
<protein>
    <submittedName>
        <fullName evidence="2">Anthranilate synthase component I family protein</fullName>
    </submittedName>
</protein>
<sequence>MLAGGRLATGVLEVTDDPAVLDRGGFWAVAMDFEGALRCVRFADVRPAPRRGGGGGGPPPAAATRGLSAVIRLSRTDSERHGSR</sequence>